<organism evidence="1 2">
    <name type="scientific">Aliidiomarina shirensis</name>
    <dbReference type="NCBI Taxonomy" id="1048642"/>
    <lineage>
        <taxon>Bacteria</taxon>
        <taxon>Pseudomonadati</taxon>
        <taxon>Pseudomonadota</taxon>
        <taxon>Gammaproteobacteria</taxon>
        <taxon>Alteromonadales</taxon>
        <taxon>Idiomarinaceae</taxon>
        <taxon>Aliidiomarina</taxon>
    </lineage>
</organism>
<reference evidence="2" key="1">
    <citation type="journal article" date="2018" name="Front. Microbiol.">
        <title>Genome-Based Analysis Reveals the Taxonomy and Diversity of the Family Idiomarinaceae.</title>
        <authorList>
            <person name="Liu Y."/>
            <person name="Lai Q."/>
            <person name="Shao Z."/>
        </authorList>
    </citation>
    <scope>NUCLEOTIDE SEQUENCE [LARGE SCALE GENOMIC DNA]</scope>
    <source>
        <strain evidence="2">AIS</strain>
    </source>
</reference>
<evidence type="ECO:0000313" key="1">
    <source>
        <dbReference type="EMBL" id="RUO37480.1"/>
    </source>
</evidence>
<accession>A0A432WUN5</accession>
<dbReference type="OrthoDB" id="5757975at2"/>
<dbReference type="GO" id="GO:0016740">
    <property type="term" value="F:transferase activity"/>
    <property type="evidence" value="ECO:0007669"/>
    <property type="project" value="UniProtKB-KW"/>
</dbReference>
<dbReference type="CDD" id="cd00761">
    <property type="entry name" value="Glyco_tranf_GTA_type"/>
    <property type="match status" value="1"/>
</dbReference>
<gene>
    <name evidence="1" type="ORF">CWE13_05845</name>
</gene>
<dbReference type="SUPFAM" id="SSF53448">
    <property type="entry name" value="Nucleotide-diphospho-sugar transferases"/>
    <property type="match status" value="1"/>
</dbReference>
<keyword evidence="1" id="KW-0808">Transferase</keyword>
<evidence type="ECO:0000313" key="2">
    <source>
        <dbReference type="Proteomes" id="UP000286934"/>
    </source>
</evidence>
<sequence length="308" mass="35360">MQATSTRVAPQRWYRGIQGQLARLAVSGVLPIRWLYPQPKKQYAPKTGKLHLEIVSHCWQYAHLQAYQLSSLVQHAPKDLRVTMTVYYSEEDQKACELLAFFAKQPVDNVEWQWRAMPKEQLFRRGIGRNHAALNSKADWVWFTDCDVVFHEGALDKLASELQGCTEPLVYPQEERVTSLLAEDDPLLKKAAEPQVVNLDGTDFITKAITKATGPLQITHGDAAREMGYCDAMSVYQTPADSWQKCYEDRAFRWMLKSQGKAINVPGVYRIRHIFKGRYTGSQANTSVRSGIRQVQTWWRDRKDKAQK</sequence>
<name>A0A432WUN5_9GAMM</name>
<dbReference type="RefSeq" id="WP_126806754.1">
    <property type="nucleotide sequence ID" value="NZ_PIPP01000002.1"/>
</dbReference>
<dbReference type="Gene3D" id="3.90.550.10">
    <property type="entry name" value="Spore Coat Polysaccharide Biosynthesis Protein SpsA, Chain A"/>
    <property type="match status" value="1"/>
</dbReference>
<dbReference type="InterPro" id="IPR029044">
    <property type="entry name" value="Nucleotide-diphossugar_trans"/>
</dbReference>
<proteinExistence type="predicted"/>
<dbReference type="EMBL" id="PIPP01000002">
    <property type="protein sequence ID" value="RUO37480.1"/>
    <property type="molecule type" value="Genomic_DNA"/>
</dbReference>
<comment type="caution">
    <text evidence="1">The sequence shown here is derived from an EMBL/GenBank/DDBJ whole genome shotgun (WGS) entry which is preliminary data.</text>
</comment>
<dbReference type="Proteomes" id="UP000286934">
    <property type="component" value="Unassembled WGS sequence"/>
</dbReference>
<protein>
    <submittedName>
        <fullName evidence="1">Glycosyl transferase</fullName>
    </submittedName>
</protein>
<keyword evidence="2" id="KW-1185">Reference proteome</keyword>
<dbReference type="AlphaFoldDB" id="A0A432WUN5"/>